<organism evidence="2 3">
    <name type="scientific">Rhizoctonia solani</name>
    <dbReference type="NCBI Taxonomy" id="456999"/>
    <lineage>
        <taxon>Eukaryota</taxon>
        <taxon>Fungi</taxon>
        <taxon>Dikarya</taxon>
        <taxon>Basidiomycota</taxon>
        <taxon>Agaricomycotina</taxon>
        <taxon>Agaricomycetes</taxon>
        <taxon>Cantharellales</taxon>
        <taxon>Ceratobasidiaceae</taxon>
        <taxon>Rhizoctonia</taxon>
    </lineage>
</organism>
<reference evidence="2" key="1">
    <citation type="submission" date="2021-01" db="EMBL/GenBank/DDBJ databases">
        <authorList>
            <person name="Kaushik A."/>
        </authorList>
    </citation>
    <scope>NUCLEOTIDE SEQUENCE</scope>
    <source>
        <strain evidence="2">AG5</strain>
    </source>
</reference>
<dbReference type="AlphaFoldDB" id="A0A8H3DYT5"/>
<feature type="region of interest" description="Disordered" evidence="1">
    <location>
        <begin position="1"/>
        <end position="46"/>
    </location>
</feature>
<comment type="caution">
    <text evidence="2">The sequence shown here is derived from an EMBL/GenBank/DDBJ whole genome shotgun (WGS) entry which is preliminary data.</text>
</comment>
<proteinExistence type="predicted"/>
<accession>A0A8H3DYT5</accession>
<evidence type="ECO:0000256" key="1">
    <source>
        <dbReference type="SAM" id="MobiDB-lite"/>
    </source>
</evidence>
<dbReference type="Proteomes" id="UP000663827">
    <property type="component" value="Unassembled WGS sequence"/>
</dbReference>
<feature type="compositionally biased region" description="Acidic residues" evidence="1">
    <location>
        <begin position="1"/>
        <end position="31"/>
    </location>
</feature>
<dbReference type="EMBL" id="CAJNJQ010000861">
    <property type="protein sequence ID" value="CAE7104953.1"/>
    <property type="molecule type" value="Genomic_DNA"/>
</dbReference>
<gene>
    <name evidence="2" type="ORF">RDB_LOCUS43510</name>
</gene>
<evidence type="ECO:0000313" key="3">
    <source>
        <dbReference type="Proteomes" id="UP000663827"/>
    </source>
</evidence>
<sequence>MTESDIGDYDSDFEYPEEDFVEPEWDPEPEPDILPRIPPSQPSDAQKREHAAIEEVVECMNRNGIRFDTLVYALCYGNPLCSSDNGKLKVARNQLMKSSKLPTILDHLHTPPSYTGARPEAASKTLDEWSWKHVTKLSRIELDHFAVDARKEFEKCDDEIEDLTNFDNLNFDALKSKALLFTPNLLQFLTNIGETKTHARNRRRENSEAGLEPSFASVMSIHSLAFQMTPRCNRLQKQLSLYFRSKHAPKSLFTLFNKCGYVSSYIWSSNAIRSLSEAQLKKLKDLVANHAIFWIYDNLRLAIPMKAQCGDRHTVTDNGTAMTVVAIPDAVKHIFMEDIPTTTPSPEPPVAQDTSSISPMAQDETRDNAIPHDNAPTTQDHTPDNVPAATEASSPPALSWDDFSDVDRYKRLTAYNIYFIIDILFKTVPGLADLDIRNDESLLAPPSRHMMASGEDFKTLYHMLGITPVDETTIGDSWLRQT</sequence>
<name>A0A8H3DYT5_9AGAM</name>
<feature type="region of interest" description="Disordered" evidence="1">
    <location>
        <begin position="339"/>
        <end position="397"/>
    </location>
</feature>
<protein>
    <submittedName>
        <fullName evidence="2">Uncharacterized protein</fullName>
    </submittedName>
</protein>
<evidence type="ECO:0000313" key="2">
    <source>
        <dbReference type="EMBL" id="CAE7104953.1"/>
    </source>
</evidence>